<sequence length="239" mass="27108">MPYLGIHLHFMFSINASPVHSRYNTTIDRTHPWQRRYIPYGINYCDDDCLVAFLPCSAKTSGSPALPPSAIGYSLFPWFSIIGAPTLSRLSPASFWSFNSSSPSNLLSLSSLFSPHPRSHLQVQACFLSILILFPSPLSSRYVSHSFSAVFHVPMLLPYPTPDPTGFLVRPTRHAKEMPHLLQIFRRPVLFIRARITRRYLFWSRVQCTVSSPPRPPPFQSRVSHWPLCADKLLPVNSS</sequence>
<proteinExistence type="predicted"/>
<dbReference type="EMBL" id="ML978069">
    <property type="protein sequence ID" value="KAF2015712.1"/>
    <property type="molecule type" value="Genomic_DNA"/>
</dbReference>
<dbReference type="Proteomes" id="UP000799778">
    <property type="component" value="Unassembled WGS sequence"/>
</dbReference>
<dbReference type="GeneID" id="54279043"/>
<evidence type="ECO:0000313" key="2">
    <source>
        <dbReference type="Proteomes" id="UP000799778"/>
    </source>
</evidence>
<accession>A0A6A5XRA5</accession>
<protein>
    <submittedName>
        <fullName evidence="1">Uncharacterized protein</fullName>
    </submittedName>
</protein>
<name>A0A6A5XRA5_9PLEO</name>
<keyword evidence="2" id="KW-1185">Reference proteome</keyword>
<gene>
    <name evidence="1" type="ORF">BU24DRAFT_183794</name>
</gene>
<organism evidence="1 2">
    <name type="scientific">Aaosphaeria arxii CBS 175.79</name>
    <dbReference type="NCBI Taxonomy" id="1450172"/>
    <lineage>
        <taxon>Eukaryota</taxon>
        <taxon>Fungi</taxon>
        <taxon>Dikarya</taxon>
        <taxon>Ascomycota</taxon>
        <taxon>Pezizomycotina</taxon>
        <taxon>Dothideomycetes</taxon>
        <taxon>Pleosporomycetidae</taxon>
        <taxon>Pleosporales</taxon>
        <taxon>Pleosporales incertae sedis</taxon>
        <taxon>Aaosphaeria</taxon>
    </lineage>
</organism>
<dbReference type="RefSeq" id="XP_033384051.1">
    <property type="nucleotide sequence ID" value="XM_033521646.1"/>
</dbReference>
<evidence type="ECO:0000313" key="1">
    <source>
        <dbReference type="EMBL" id="KAF2015712.1"/>
    </source>
</evidence>
<dbReference type="AlphaFoldDB" id="A0A6A5XRA5"/>
<reference evidence="1" key="1">
    <citation type="journal article" date="2020" name="Stud. Mycol.">
        <title>101 Dothideomycetes genomes: a test case for predicting lifestyles and emergence of pathogens.</title>
        <authorList>
            <person name="Haridas S."/>
            <person name="Albert R."/>
            <person name="Binder M."/>
            <person name="Bloem J."/>
            <person name="Labutti K."/>
            <person name="Salamov A."/>
            <person name="Andreopoulos B."/>
            <person name="Baker S."/>
            <person name="Barry K."/>
            <person name="Bills G."/>
            <person name="Bluhm B."/>
            <person name="Cannon C."/>
            <person name="Castanera R."/>
            <person name="Culley D."/>
            <person name="Daum C."/>
            <person name="Ezra D."/>
            <person name="Gonzalez J."/>
            <person name="Henrissat B."/>
            <person name="Kuo A."/>
            <person name="Liang C."/>
            <person name="Lipzen A."/>
            <person name="Lutzoni F."/>
            <person name="Magnuson J."/>
            <person name="Mondo S."/>
            <person name="Nolan M."/>
            <person name="Ohm R."/>
            <person name="Pangilinan J."/>
            <person name="Park H.-J."/>
            <person name="Ramirez L."/>
            <person name="Alfaro M."/>
            <person name="Sun H."/>
            <person name="Tritt A."/>
            <person name="Yoshinaga Y."/>
            <person name="Zwiers L.-H."/>
            <person name="Turgeon B."/>
            <person name="Goodwin S."/>
            <person name="Spatafora J."/>
            <person name="Crous P."/>
            <person name="Grigoriev I."/>
        </authorList>
    </citation>
    <scope>NUCLEOTIDE SEQUENCE</scope>
    <source>
        <strain evidence="1">CBS 175.79</strain>
    </source>
</reference>